<sequence>MFCTKLTRETTTNKGLNHLLTFNQQLVNSSELKLTSSDLMLLG</sequence>
<reference evidence="1 2" key="1">
    <citation type="journal article" date="2008" name="PLoS ONE">
        <title>Environmental adaptation: genomic analysis of the piezotolerant and psychrotolerant deep-sea iron reducing bacterium Shewanella piezotolerans WP3.</title>
        <authorList>
            <person name="Wang F."/>
            <person name="Wang J."/>
            <person name="Jian H."/>
            <person name="Zhang B."/>
            <person name="Li S."/>
            <person name="Wang F."/>
            <person name="Zeng X."/>
            <person name="Gao L."/>
            <person name="Bartlett D.H."/>
            <person name="Yu J."/>
            <person name="Hu S."/>
            <person name="Xiao X."/>
        </authorList>
    </citation>
    <scope>NUCLEOTIDE SEQUENCE [LARGE SCALE GENOMIC DNA]</scope>
    <source>
        <strain evidence="2">WP3 / JCM 13877</strain>
    </source>
</reference>
<protein>
    <submittedName>
        <fullName evidence="1">Uncharacterized protein</fullName>
    </submittedName>
</protein>
<gene>
    <name evidence="1" type="ordered locus">swp_3210</name>
</gene>
<keyword evidence="2" id="KW-1185">Reference proteome</keyword>
<dbReference type="KEGG" id="swp:swp_3210"/>
<dbReference type="EMBL" id="CP000472">
    <property type="protein sequence ID" value="ACJ29918.1"/>
    <property type="molecule type" value="Genomic_DNA"/>
</dbReference>
<dbReference type="Proteomes" id="UP000000753">
    <property type="component" value="Chromosome"/>
</dbReference>
<proteinExistence type="predicted"/>
<organism evidence="1 2">
    <name type="scientific">Shewanella piezotolerans (strain WP3 / JCM 13877)</name>
    <dbReference type="NCBI Taxonomy" id="225849"/>
    <lineage>
        <taxon>Bacteria</taxon>
        <taxon>Pseudomonadati</taxon>
        <taxon>Pseudomonadota</taxon>
        <taxon>Gammaproteobacteria</taxon>
        <taxon>Alteromonadales</taxon>
        <taxon>Shewanellaceae</taxon>
        <taxon>Shewanella</taxon>
    </lineage>
</organism>
<evidence type="ECO:0000313" key="1">
    <source>
        <dbReference type="EMBL" id="ACJ29918.1"/>
    </source>
</evidence>
<name>B8CRB0_SHEPW</name>
<evidence type="ECO:0000313" key="2">
    <source>
        <dbReference type="Proteomes" id="UP000000753"/>
    </source>
</evidence>
<dbReference type="AlphaFoldDB" id="B8CRB0"/>
<accession>B8CRB0</accession>
<dbReference type="HOGENOM" id="CLU_3239555_0_0_6"/>